<evidence type="ECO:0000256" key="1">
    <source>
        <dbReference type="SAM" id="Phobius"/>
    </source>
</evidence>
<evidence type="ECO:0000313" key="3">
    <source>
        <dbReference type="Proteomes" id="UP000316639"/>
    </source>
</evidence>
<keyword evidence="1" id="KW-0472">Membrane</keyword>
<keyword evidence="1" id="KW-1133">Transmembrane helix</keyword>
<dbReference type="AlphaFoldDB" id="A0A563EKN2"/>
<feature type="transmembrane region" description="Helical" evidence="1">
    <location>
        <begin position="52"/>
        <end position="73"/>
    </location>
</feature>
<protein>
    <submittedName>
        <fullName evidence="2">Uncharacterized protein</fullName>
    </submittedName>
</protein>
<gene>
    <name evidence="2" type="ORF">FKR81_34940</name>
</gene>
<comment type="caution">
    <text evidence="2">The sequence shown here is derived from an EMBL/GenBank/DDBJ whole genome shotgun (WGS) entry which is preliminary data.</text>
</comment>
<name>A0A563EKN2_9PSEU</name>
<proteinExistence type="predicted"/>
<sequence length="160" mass="17966">MSVDFRWAPEPADWRASLRTMVPMFRWAPWFALVLGAMSVVLFFLDMTAAGIFGLVFAVVIGFMEPVAVWWRFSSNDLVSQTVVGSADEYSFRMAVGGAIREEIDWAELPGWTETRTGFVLSTLDEGAVALSVPHRAFSGTDDQQRFRELLERHIGPSRS</sequence>
<keyword evidence="3" id="KW-1185">Reference proteome</keyword>
<dbReference type="OrthoDB" id="3696167at2"/>
<dbReference type="EMBL" id="VOBR01000030">
    <property type="protein sequence ID" value="TWP46784.1"/>
    <property type="molecule type" value="Genomic_DNA"/>
</dbReference>
<dbReference type="Proteomes" id="UP000316639">
    <property type="component" value="Unassembled WGS sequence"/>
</dbReference>
<reference evidence="2 3" key="1">
    <citation type="submission" date="2019-07" db="EMBL/GenBank/DDBJ databases">
        <title>Lentzea xizangensis sp. nov., isolated from Qinghai-Tibetan Plateau Soils.</title>
        <authorList>
            <person name="Huang J."/>
        </authorList>
    </citation>
    <scope>NUCLEOTIDE SEQUENCE [LARGE SCALE GENOMIC DNA]</scope>
    <source>
        <strain evidence="2 3">FXJ1.1311</strain>
    </source>
</reference>
<organism evidence="2 3">
    <name type="scientific">Lentzea tibetensis</name>
    <dbReference type="NCBI Taxonomy" id="2591470"/>
    <lineage>
        <taxon>Bacteria</taxon>
        <taxon>Bacillati</taxon>
        <taxon>Actinomycetota</taxon>
        <taxon>Actinomycetes</taxon>
        <taxon>Pseudonocardiales</taxon>
        <taxon>Pseudonocardiaceae</taxon>
        <taxon>Lentzea</taxon>
    </lineage>
</organism>
<feature type="transmembrane region" description="Helical" evidence="1">
    <location>
        <begin position="27"/>
        <end position="45"/>
    </location>
</feature>
<evidence type="ECO:0000313" key="2">
    <source>
        <dbReference type="EMBL" id="TWP46784.1"/>
    </source>
</evidence>
<accession>A0A563EKN2</accession>
<keyword evidence="1" id="KW-0812">Transmembrane</keyword>